<name>W1QJT1_OGAPD</name>
<evidence type="ECO:0000313" key="11">
    <source>
        <dbReference type="EMBL" id="ESX02907.1"/>
    </source>
</evidence>
<keyword evidence="4 9" id="KW-0812">Transmembrane</keyword>
<dbReference type="PANTHER" id="PTHR22950">
    <property type="entry name" value="AMINO ACID TRANSPORTER"/>
    <property type="match status" value="1"/>
</dbReference>
<feature type="transmembrane region" description="Helical" evidence="9">
    <location>
        <begin position="356"/>
        <end position="374"/>
    </location>
</feature>
<keyword evidence="6 9" id="KW-1133">Transmembrane helix</keyword>
<evidence type="ECO:0000256" key="8">
    <source>
        <dbReference type="SAM" id="MobiDB-lite"/>
    </source>
</evidence>
<evidence type="ECO:0000256" key="6">
    <source>
        <dbReference type="ARBA" id="ARBA00022989"/>
    </source>
</evidence>
<evidence type="ECO:0000256" key="1">
    <source>
        <dbReference type="ARBA" id="ARBA00004141"/>
    </source>
</evidence>
<keyword evidence="7 9" id="KW-0472">Membrane</keyword>
<dbReference type="PANTHER" id="PTHR22950:SF692">
    <property type="entry name" value="TRANSMEMBRANE AMINO ACID TRANSPORTER FAMILY PROTEIN"/>
    <property type="match status" value="1"/>
</dbReference>
<gene>
    <name evidence="11" type="ORF">HPODL_02221</name>
</gene>
<feature type="compositionally biased region" description="Polar residues" evidence="8">
    <location>
        <begin position="60"/>
        <end position="72"/>
    </location>
</feature>
<dbReference type="Pfam" id="PF01490">
    <property type="entry name" value="Aa_trans"/>
    <property type="match status" value="1"/>
</dbReference>
<feature type="transmembrane region" description="Helical" evidence="9">
    <location>
        <begin position="234"/>
        <end position="259"/>
    </location>
</feature>
<feature type="transmembrane region" description="Helical" evidence="9">
    <location>
        <begin position="395"/>
        <end position="412"/>
    </location>
</feature>
<feature type="region of interest" description="Disordered" evidence="8">
    <location>
        <begin position="60"/>
        <end position="87"/>
    </location>
</feature>
<keyword evidence="3" id="KW-0813">Transport</keyword>
<evidence type="ECO:0000313" key="12">
    <source>
        <dbReference type="Proteomes" id="UP000008673"/>
    </source>
</evidence>
<dbReference type="HOGENOM" id="CLU_329844_0_0_1"/>
<dbReference type="AlphaFoldDB" id="W1QJT1"/>
<dbReference type="InterPro" id="IPR013057">
    <property type="entry name" value="AA_transpt_TM"/>
</dbReference>
<comment type="similarity">
    <text evidence="2">Belongs to the amino acid/polyamine transporter 2 family.</text>
</comment>
<dbReference type="Proteomes" id="UP000008673">
    <property type="component" value="Unassembled WGS sequence"/>
</dbReference>
<evidence type="ECO:0000256" key="2">
    <source>
        <dbReference type="ARBA" id="ARBA00008066"/>
    </source>
</evidence>
<dbReference type="KEGG" id="opa:HPODL_02221"/>
<dbReference type="RefSeq" id="XP_013937318.1">
    <property type="nucleotide sequence ID" value="XM_014081843.1"/>
</dbReference>
<dbReference type="GO" id="GO:0005774">
    <property type="term" value="C:vacuolar membrane"/>
    <property type="evidence" value="ECO:0007669"/>
    <property type="project" value="TreeGrafter"/>
</dbReference>
<dbReference type="GeneID" id="25771676"/>
<dbReference type="OrthoDB" id="655540at2759"/>
<evidence type="ECO:0000256" key="3">
    <source>
        <dbReference type="ARBA" id="ARBA00022448"/>
    </source>
</evidence>
<feature type="transmembrane region" description="Helical" evidence="9">
    <location>
        <begin position="321"/>
        <end position="344"/>
    </location>
</feature>
<feature type="domain" description="Amino acid transporter transmembrane" evidence="10">
    <location>
        <begin position="100"/>
        <end position="456"/>
    </location>
</feature>
<evidence type="ECO:0000256" key="4">
    <source>
        <dbReference type="ARBA" id="ARBA00022692"/>
    </source>
</evidence>
<feature type="transmembrane region" description="Helical" evidence="9">
    <location>
        <begin position="279"/>
        <end position="300"/>
    </location>
</feature>
<proteinExistence type="inferred from homology"/>
<keyword evidence="12" id="KW-1185">Reference proteome</keyword>
<feature type="compositionally biased region" description="Basic and acidic residues" evidence="8">
    <location>
        <begin position="78"/>
        <end position="87"/>
    </location>
</feature>
<comment type="subcellular location">
    <subcellularLocation>
        <location evidence="1">Membrane</location>
        <topology evidence="1">Multi-pass membrane protein</topology>
    </subcellularLocation>
</comment>
<evidence type="ECO:0000259" key="10">
    <source>
        <dbReference type="Pfam" id="PF01490"/>
    </source>
</evidence>
<dbReference type="GO" id="GO:0015179">
    <property type="term" value="F:L-amino acid transmembrane transporter activity"/>
    <property type="evidence" value="ECO:0007669"/>
    <property type="project" value="TreeGrafter"/>
</dbReference>
<feature type="transmembrane region" description="Helical" evidence="9">
    <location>
        <begin position="107"/>
        <end position="126"/>
    </location>
</feature>
<dbReference type="STRING" id="871575.W1QJT1"/>
<evidence type="ECO:0000256" key="5">
    <source>
        <dbReference type="ARBA" id="ARBA00022970"/>
    </source>
</evidence>
<evidence type="ECO:0000256" key="7">
    <source>
        <dbReference type="ARBA" id="ARBA00023136"/>
    </source>
</evidence>
<comment type="caution">
    <text evidence="11">The sequence shown here is derived from an EMBL/GenBank/DDBJ whole genome shotgun (WGS) entry which is preliminary data.</text>
</comment>
<keyword evidence="5" id="KW-0029">Amino-acid transport</keyword>
<feature type="transmembrane region" description="Helical" evidence="9">
    <location>
        <begin position="173"/>
        <end position="200"/>
    </location>
</feature>
<organism evidence="11 12">
    <name type="scientific">Ogataea parapolymorpha (strain ATCC 26012 / BCRC 20466 / JCM 22074 / NRRL Y-7560 / DL-1)</name>
    <name type="common">Yeast</name>
    <name type="synonym">Hansenula polymorpha</name>
    <dbReference type="NCBI Taxonomy" id="871575"/>
    <lineage>
        <taxon>Eukaryota</taxon>
        <taxon>Fungi</taxon>
        <taxon>Dikarya</taxon>
        <taxon>Ascomycota</taxon>
        <taxon>Saccharomycotina</taxon>
        <taxon>Pichiomycetes</taxon>
        <taxon>Pichiales</taxon>
        <taxon>Pichiaceae</taxon>
        <taxon>Ogataea</taxon>
    </lineage>
</organism>
<feature type="transmembrane region" description="Helical" evidence="9">
    <location>
        <begin position="418"/>
        <end position="440"/>
    </location>
</feature>
<feature type="transmembrane region" description="Helical" evidence="9">
    <location>
        <begin position="132"/>
        <end position="152"/>
    </location>
</feature>
<feature type="transmembrane region" description="Helical" evidence="9">
    <location>
        <begin position="206"/>
        <end position="227"/>
    </location>
</feature>
<accession>W1QJT1</accession>
<evidence type="ECO:0000256" key="9">
    <source>
        <dbReference type="SAM" id="Phobius"/>
    </source>
</evidence>
<dbReference type="EMBL" id="AEOI02000003">
    <property type="protein sequence ID" value="ESX02907.1"/>
    <property type="molecule type" value="Genomic_DNA"/>
</dbReference>
<dbReference type="eggNOG" id="KOG1303">
    <property type="taxonomic scope" value="Eukaryota"/>
</dbReference>
<protein>
    <submittedName>
        <fullName evidence="11">Membrane protein</fullName>
    </submittedName>
</protein>
<reference evidence="11 12" key="1">
    <citation type="journal article" date="2013" name="BMC Genomics">
        <title>Genome sequence and analysis of methylotrophic yeast Hansenula polymorpha DL1.</title>
        <authorList>
            <person name="Ravin N.V."/>
            <person name="Eldarov M.A."/>
            <person name="Kadnikov V.V."/>
            <person name="Beletsky A.V."/>
            <person name="Schneider J."/>
            <person name="Mardanova E.S."/>
            <person name="Smekalova E.M."/>
            <person name="Zvereva M.I."/>
            <person name="Dontsova O.A."/>
            <person name="Mardanov A.V."/>
            <person name="Skryabin K.G."/>
        </authorList>
    </citation>
    <scope>NUCLEOTIDE SEQUENCE [LARGE SCALE GENOMIC DNA]</scope>
    <source>
        <strain evidence="12">ATCC 26012 / BCRC 20466 / JCM 22074 / NRRL Y-7560 / DL-1</strain>
    </source>
</reference>
<sequence>MSAIDSPSVSPVSSPSEFRIHNRRGSLLDVGGENSINNFAFAVRRSVNYLSSSVGSRTTLDSESVVPSSPRVTPQLPPEEHTPLLEPPKDDVSEIVISLKSTPVQTVFNSINVLIGLGILSIPLAFRLAGWVMGTAILTLAALSTRYTAVLLGRIQARNQSLKTYHDIAQQAFGARASVLVFVVFALDLYGASVTMVILFADSFNAIFQGLSPAFFKTVLCTGLVLLNALPLRILSFLSFAGIVCTTTTFCVVLVSGLIHRTQPGSLLHPAPTNLWPASLLDLCFSLGLFLAPWGGHAAFPEVYADQKRPEKYTACMSTAFLFSYSMDLATGVVGFLMFGQIVQDEVTKNILLNKAYPAWIPTTIVVLMGILPLSKLPLVCRPILSALDRRLPPLAARLAVSSVLLVSSLLITNFGKIMSLLGSAICFTVCITLPLLFYLRLYHRETHAIRTQVARDLVGGYRTVVSELSAAIEVAMHTRPVNVLRDDPNFDIDVGMLSELDPEPADPHVGAQQRQIREFDMQHALVAESSVSDTSSTVFTRNSAHTAATGFSGGGRSSLGSVASIGPLDDIMNQSLGQLEFSFDEHGNVIANAAGDGVGDVLDVDLDFDLEGPELPELPQQQDREVSIVDLETPKRARSDAGRLKLRRLVCDAEISISTAKMKEDRERYSELMLSGRSIPPVSCMDLISAELQKLPPFMRSLLHSTAATNTSRRYSRASSVSSIEEARRALSGQSSRRGSISSAHIRFEEPIQELSPVAFENDDAMLDISFGDASEPRDENRLHRFYELLVEECRAHGRRLDDSERSDLKQISFDVLVGPCSRKAAVQQFSDLLELCSNSAVYLEPIGTNGRSKWELLQPENINIVAQV</sequence>